<evidence type="ECO:0000313" key="23">
    <source>
        <dbReference type="Ensembl" id="ENSRROP00000032066.1"/>
    </source>
</evidence>
<evidence type="ECO:0000256" key="14">
    <source>
        <dbReference type="ARBA" id="ARBA00054906"/>
    </source>
</evidence>
<comment type="subcellular location">
    <subcellularLocation>
        <location evidence="15">Cell projection</location>
        <location evidence="15">Cilium</location>
        <location evidence="15">Flagellum membrane</location>
        <topology evidence="15">Multi-pass membrane protein</topology>
    </subcellularLocation>
</comment>
<feature type="transmembrane region" description="Helical" evidence="21">
    <location>
        <begin position="329"/>
        <end position="349"/>
    </location>
</feature>
<proteinExistence type="inferred from homology"/>
<evidence type="ECO:0000256" key="1">
    <source>
        <dbReference type="ARBA" id="ARBA00007367"/>
    </source>
</evidence>
<dbReference type="InterPro" id="IPR018422">
    <property type="entry name" value="Cation/H_exchanger_CPA1"/>
</dbReference>
<dbReference type="Proteomes" id="UP000233200">
    <property type="component" value="Unplaced"/>
</dbReference>
<accession>A0A2K6QTI0</accession>
<keyword evidence="4" id="KW-1003">Cell membrane</keyword>
<gene>
    <name evidence="23" type="primary">SLC9C1</name>
</gene>
<organism evidence="23 24">
    <name type="scientific">Rhinopithecus roxellana</name>
    <name type="common">Golden snub-nosed monkey</name>
    <name type="synonym">Pygathrix roxellana</name>
    <dbReference type="NCBI Taxonomy" id="61622"/>
    <lineage>
        <taxon>Eukaryota</taxon>
        <taxon>Metazoa</taxon>
        <taxon>Chordata</taxon>
        <taxon>Craniata</taxon>
        <taxon>Vertebrata</taxon>
        <taxon>Euteleostomi</taxon>
        <taxon>Mammalia</taxon>
        <taxon>Eutheria</taxon>
        <taxon>Euarchontoglires</taxon>
        <taxon>Primates</taxon>
        <taxon>Haplorrhini</taxon>
        <taxon>Catarrhini</taxon>
        <taxon>Cercopithecidae</taxon>
        <taxon>Colobinae</taxon>
        <taxon>Rhinopithecus</taxon>
    </lineage>
</organism>
<dbReference type="GO" id="GO:0005886">
    <property type="term" value="C:plasma membrane"/>
    <property type="evidence" value="ECO:0007669"/>
    <property type="project" value="TreeGrafter"/>
</dbReference>
<evidence type="ECO:0000256" key="20">
    <source>
        <dbReference type="ARBA" id="ARBA00083897"/>
    </source>
</evidence>
<evidence type="ECO:0000256" key="11">
    <source>
        <dbReference type="ARBA" id="ARBA00023136"/>
    </source>
</evidence>
<feature type="transmembrane region" description="Helical" evidence="21">
    <location>
        <begin position="136"/>
        <end position="155"/>
    </location>
</feature>
<evidence type="ECO:0000256" key="6">
    <source>
        <dbReference type="ARBA" id="ARBA00022846"/>
    </source>
</evidence>
<feature type="transmembrane region" description="Helical" evidence="21">
    <location>
        <begin position="286"/>
        <end position="309"/>
    </location>
</feature>
<dbReference type="InterPro" id="IPR005821">
    <property type="entry name" value="Ion_trans_dom"/>
</dbReference>
<dbReference type="SUPFAM" id="SSF81324">
    <property type="entry name" value="Voltage-gated potassium channels"/>
    <property type="match status" value="1"/>
</dbReference>
<keyword evidence="11 21" id="KW-0472">Membrane</keyword>
<feature type="transmembrane region" description="Helical" evidence="21">
    <location>
        <begin position="251"/>
        <end position="274"/>
    </location>
</feature>
<dbReference type="Ensembl" id="ENSRROT00000056488.1">
    <property type="protein sequence ID" value="ENSRROP00000032066.1"/>
    <property type="gene ID" value="ENSRROG00000039696.1"/>
</dbReference>
<keyword evidence="3" id="KW-0050">Antiport</keyword>
<dbReference type="GO" id="GO:0015386">
    <property type="term" value="F:potassium:proton antiporter activity"/>
    <property type="evidence" value="ECO:0007669"/>
    <property type="project" value="TreeGrafter"/>
</dbReference>
<dbReference type="InterPro" id="IPR014710">
    <property type="entry name" value="RmlC-like_jellyroll"/>
</dbReference>
<dbReference type="FunFam" id="2.60.120.10:FF:000067">
    <property type="entry name" value="Solute carrier family 9 member C1"/>
    <property type="match status" value="1"/>
</dbReference>
<protein>
    <recommendedName>
        <fullName evidence="17">Solute carrier family 9 member C1</fullName>
    </recommendedName>
    <alternativeName>
        <fullName evidence="20">Na(+)/H(+) exchanger 10</fullName>
    </alternativeName>
    <alternativeName>
        <fullName evidence="19">Sodium/hydrogen exchanger 10</fullName>
    </alternativeName>
    <alternativeName>
        <fullName evidence="18">Sperm-specific Na(+)/H(+) exchanger</fullName>
    </alternativeName>
</protein>
<evidence type="ECO:0000256" key="2">
    <source>
        <dbReference type="ARBA" id="ARBA00022448"/>
    </source>
</evidence>
<feature type="transmembrane region" description="Helical" evidence="21">
    <location>
        <begin position="673"/>
        <end position="691"/>
    </location>
</feature>
<dbReference type="InterPro" id="IPR006153">
    <property type="entry name" value="Cation/H_exchanger_TM"/>
</dbReference>
<name>A0A2K6QTI0_RHIRO</name>
<evidence type="ECO:0000256" key="5">
    <source>
        <dbReference type="ARBA" id="ARBA00022692"/>
    </source>
</evidence>
<dbReference type="Pfam" id="PF00520">
    <property type="entry name" value="Ion_trans"/>
    <property type="match status" value="1"/>
</dbReference>
<evidence type="ECO:0000256" key="4">
    <source>
        <dbReference type="ARBA" id="ARBA00022475"/>
    </source>
</evidence>
<dbReference type="FunFam" id="1.20.120.350:FF:000050">
    <property type="entry name" value="Solute carrier family 9 member C1"/>
    <property type="match status" value="1"/>
</dbReference>
<keyword evidence="12" id="KW-0739">Sodium transport</keyword>
<feature type="transmembrane region" description="Helical" evidence="21">
    <location>
        <begin position="12"/>
        <end position="30"/>
    </location>
</feature>
<dbReference type="GeneTree" id="ENSGT00940000162055"/>
<dbReference type="STRING" id="61622.ENSRROP00000032066"/>
<evidence type="ECO:0000256" key="15">
    <source>
        <dbReference type="ARBA" id="ARBA00060429"/>
    </source>
</evidence>
<keyword evidence="10" id="KW-0969">Cilium</keyword>
<feature type="transmembrane region" description="Helical" evidence="21">
    <location>
        <begin position="697"/>
        <end position="716"/>
    </location>
</feature>
<evidence type="ECO:0000256" key="21">
    <source>
        <dbReference type="SAM" id="Phobius"/>
    </source>
</evidence>
<feature type="transmembrane region" description="Helical" evidence="21">
    <location>
        <begin position="210"/>
        <end position="231"/>
    </location>
</feature>
<keyword evidence="2" id="KW-0813">Transport</keyword>
<dbReference type="PANTHER" id="PTHR10110">
    <property type="entry name" value="SODIUM/HYDROGEN EXCHANGER"/>
    <property type="match status" value="1"/>
</dbReference>
<dbReference type="OMA" id="RVVTFDC"/>
<evidence type="ECO:0000256" key="12">
    <source>
        <dbReference type="ARBA" id="ARBA00023201"/>
    </source>
</evidence>
<dbReference type="GO" id="GO:0030317">
    <property type="term" value="P:flagellated sperm motility"/>
    <property type="evidence" value="ECO:0007669"/>
    <property type="project" value="Ensembl"/>
</dbReference>
<dbReference type="GO" id="GO:0098719">
    <property type="term" value="P:sodium ion import across plasma membrane"/>
    <property type="evidence" value="ECO:0007669"/>
    <property type="project" value="TreeGrafter"/>
</dbReference>
<dbReference type="SUPFAM" id="SSF51206">
    <property type="entry name" value="cAMP-binding domain-like"/>
    <property type="match status" value="1"/>
</dbReference>
<dbReference type="GO" id="GO:0015385">
    <property type="term" value="F:sodium:proton antiporter activity"/>
    <property type="evidence" value="ECO:0007669"/>
    <property type="project" value="InterPro"/>
</dbReference>
<comment type="similarity">
    <text evidence="1">Belongs to the monovalent cation:proton antiporter 1 (CPA1) transporter (TC 2.A.36) family.</text>
</comment>
<evidence type="ECO:0000256" key="16">
    <source>
        <dbReference type="ARBA" id="ARBA00062754"/>
    </source>
</evidence>
<evidence type="ECO:0000313" key="24">
    <source>
        <dbReference type="Proteomes" id="UP000233200"/>
    </source>
</evidence>
<evidence type="ECO:0000256" key="7">
    <source>
        <dbReference type="ARBA" id="ARBA00022989"/>
    </source>
</evidence>
<dbReference type="PANTHER" id="PTHR10110:SF87">
    <property type="entry name" value="SODIUM_HYDROGEN EXCHANGER 10"/>
    <property type="match status" value="1"/>
</dbReference>
<comment type="function">
    <text evidence="14">Sperm-specific solute carrier involved in intracellular pH regulation of spermatozoa. Required for sperm motility and fertility. Involved in sperm cell hyperactivation, a step needed for sperm motility which is essential late in the preparation of sperm for fertilization. Required for the expression and bicarbonate regulation of the soluble adenylyl cyclase (sAC).</text>
</comment>
<evidence type="ECO:0000259" key="22">
    <source>
        <dbReference type="PROSITE" id="PS50042"/>
    </source>
</evidence>
<dbReference type="GO" id="GO:0051453">
    <property type="term" value="P:regulation of intracellular pH"/>
    <property type="evidence" value="ECO:0007669"/>
    <property type="project" value="TreeGrafter"/>
</dbReference>
<reference evidence="23" key="1">
    <citation type="submission" date="2025-08" db="UniProtKB">
        <authorList>
            <consortium name="Ensembl"/>
        </authorList>
    </citation>
    <scope>IDENTIFICATION</scope>
</reference>
<feature type="transmembrane region" description="Helical" evidence="21">
    <location>
        <begin position="395"/>
        <end position="415"/>
    </location>
</feature>
<sequence length="1191" mass="137537">VAGIFKDAPDDLPEIILTLSLISTIGAFLNLHLKDFPVPLPVMLFLLGCSFEVLSFTSLQVQRYANAIQWMSPDLLFRIFAPVIFFTTAFDMNTYMLQKLFWQILLITIPGFLVNYILVLWYLASVNKLHLKHTPWLLFSAILVSSDPMLTAAAVRDLGLSRSLISLINGESLMTSVISLITFTSIMDFEKEQQNKRNHTIAQHIVGETFSNIIASFLFGILSSKLIQFWMSTVFCDDVNHISLIFSILYLIFYICELIGMSGIFTLAIVGLLLNSTSFKAGVEALLLEFWNFLSRVAFLMVFTFSGLLIPAHTYLYVKFVDIYYSLNIYFTLIVLRLLTLLLMSPVLSRVGHEFSWRWVFIMVWSETKGMPNINMALLLAYSDLYFGSDKEKSQILFHGVLVCLITLVVNRFVLPTAVTILGLRDATSTKCKSVCCTFQHFQELTKSVASVLKFDKDLANADWNMIEKAIILENPYMLNQEETTEQQKVKCPHCNKEIDEILNIEAMELANRRLLSAQMASYQRQYKNEILSQSAVQVLVGAAGSFGEKKGKCMRLETIKNYSESQKTITFTRKLLLNWLYNTRKEKVGPSKYFFFHLCHTIVFTEEFEHVGYLVILMNIFPFVISWISRLNVIYHRELKHTNYCFLTLYALEALLKIAAMRKDFFSHAWNLFELAITLIGILYAILIEIDPINYIFAMTEVIVFIKLFQFIRILRIFKLIAPKVLQIIDKRMSHQKTFWYGILKGYVQGEADVMTIIDQITSSKQIKQILLKQVIRNMEHAMKELGYLEYDYPEIAVTVKTKEEINVMLNMAREILKAFCLKGIIHKIESAEINKLIMDKKKEVLESKSIIRPLTVEEVLYHIPWLDKNKDHINFIQEKAKVVTFDCGNGIFEEGDEPKGIYVIISGMVKLERSKPDLGIDQMVESKEKDCLIIDTDYMLSGEIIGEINCLTNEPMKYSATCETVVETYFIPKTHLYDAFKQCCPLIEHKMWLKIGLAITARKIREHLSYEDWNYKMQLKLSNIYIEDIPMTTKTDIYDENVIYVILIHGAVEDCQLRKSYRAPFLIPITCHQIQGIEDFTKVVIIQTPTNMKAFRLNTRKFIPKHKSSLTPGLIRPSTSFLWQITRGPSLNFNPFYCNQGPNISLQRWAKSHIHLGHWDRFQTSTPTQPQNPPWDFPRPIWALKLHQP</sequence>
<feature type="domain" description="Cyclic nucleotide-binding" evidence="22">
    <location>
        <begin position="885"/>
        <end position="975"/>
    </location>
</feature>
<reference evidence="23" key="2">
    <citation type="submission" date="2025-09" db="UniProtKB">
        <authorList>
            <consortium name="Ensembl"/>
        </authorList>
    </citation>
    <scope>IDENTIFICATION</scope>
</reference>
<evidence type="ECO:0000256" key="18">
    <source>
        <dbReference type="ARBA" id="ARBA00077734"/>
    </source>
</evidence>
<dbReference type="Gene3D" id="1.20.120.350">
    <property type="entry name" value="Voltage-gated potassium channels. Chain C"/>
    <property type="match status" value="1"/>
</dbReference>
<keyword evidence="9" id="KW-0406">Ion transport</keyword>
<keyword evidence="6" id="KW-0282">Flagellum</keyword>
<dbReference type="GO" id="GO:0031514">
    <property type="term" value="C:motile cilium"/>
    <property type="evidence" value="ECO:0007669"/>
    <property type="project" value="Ensembl"/>
</dbReference>
<dbReference type="InterPro" id="IPR018490">
    <property type="entry name" value="cNMP-bd_dom_sf"/>
</dbReference>
<evidence type="ECO:0000256" key="13">
    <source>
        <dbReference type="ARBA" id="ARBA00023273"/>
    </source>
</evidence>
<evidence type="ECO:0000256" key="19">
    <source>
        <dbReference type="ARBA" id="ARBA00077858"/>
    </source>
</evidence>
<feature type="transmembrane region" description="Helical" evidence="21">
    <location>
        <begin position="167"/>
        <end position="189"/>
    </location>
</feature>
<keyword evidence="24" id="KW-1185">Reference proteome</keyword>
<evidence type="ECO:0000256" key="3">
    <source>
        <dbReference type="ARBA" id="ARBA00022449"/>
    </source>
</evidence>
<dbReference type="CDD" id="cd00038">
    <property type="entry name" value="CAP_ED"/>
    <property type="match status" value="1"/>
</dbReference>
<feature type="transmembrane region" description="Helical" evidence="21">
    <location>
        <begin position="75"/>
        <end position="95"/>
    </location>
</feature>
<evidence type="ECO:0000256" key="17">
    <source>
        <dbReference type="ARBA" id="ARBA00072794"/>
    </source>
</evidence>
<comment type="subunit">
    <text evidence="16">Interacts with soluble adenylyl cyclase (sAC).</text>
</comment>
<keyword evidence="7 21" id="KW-1133">Transmembrane helix</keyword>
<keyword evidence="5 21" id="KW-0812">Transmembrane</keyword>
<dbReference type="InterPro" id="IPR027359">
    <property type="entry name" value="Volt_channel_dom_sf"/>
</dbReference>
<feature type="transmembrane region" description="Helical" evidence="21">
    <location>
        <begin position="101"/>
        <end position="124"/>
    </location>
</feature>
<keyword evidence="13" id="KW-0966">Cell projection</keyword>
<keyword evidence="8" id="KW-0915">Sodium</keyword>
<dbReference type="Gene3D" id="2.60.120.10">
    <property type="entry name" value="Jelly Rolls"/>
    <property type="match status" value="1"/>
</dbReference>
<evidence type="ECO:0000256" key="8">
    <source>
        <dbReference type="ARBA" id="ARBA00023053"/>
    </source>
</evidence>
<dbReference type="AlphaFoldDB" id="A0A2K6QTI0"/>
<dbReference type="InterPro" id="IPR000595">
    <property type="entry name" value="cNMP-bd_dom"/>
</dbReference>
<evidence type="ECO:0000256" key="9">
    <source>
        <dbReference type="ARBA" id="ARBA00023065"/>
    </source>
</evidence>
<feature type="transmembrane region" description="Helical" evidence="21">
    <location>
        <begin position="612"/>
        <end position="630"/>
    </location>
</feature>
<feature type="transmembrane region" description="Helical" evidence="21">
    <location>
        <begin position="36"/>
        <end position="54"/>
    </location>
</feature>
<evidence type="ECO:0000256" key="10">
    <source>
        <dbReference type="ARBA" id="ARBA00023069"/>
    </source>
</evidence>
<dbReference type="Pfam" id="PF00999">
    <property type="entry name" value="Na_H_Exchanger"/>
    <property type="match status" value="1"/>
</dbReference>
<dbReference type="Pfam" id="PF00027">
    <property type="entry name" value="cNMP_binding"/>
    <property type="match status" value="1"/>
</dbReference>
<dbReference type="PROSITE" id="PS50042">
    <property type="entry name" value="CNMP_BINDING_3"/>
    <property type="match status" value="1"/>
</dbReference>